<dbReference type="NCBIfam" id="TIGR00632">
    <property type="entry name" value="vsr"/>
    <property type="match status" value="1"/>
</dbReference>
<keyword evidence="7" id="KW-1133">Transmembrane helix</keyword>
<dbReference type="HOGENOM" id="CLU_111913_2_2_9"/>
<dbReference type="InterPro" id="IPR004603">
    <property type="entry name" value="DNA_mismatch_endonuc_vsr"/>
</dbReference>
<dbReference type="PATRIC" id="fig|1266845.5.peg.2053"/>
<evidence type="ECO:0000256" key="1">
    <source>
        <dbReference type="ARBA" id="ARBA00022722"/>
    </source>
</evidence>
<organism evidence="9 10">
    <name type="scientific">Carnobacterium inhibens subsp. gilichinskyi</name>
    <dbReference type="NCBI Taxonomy" id="1266845"/>
    <lineage>
        <taxon>Bacteria</taxon>
        <taxon>Bacillati</taxon>
        <taxon>Bacillota</taxon>
        <taxon>Bacilli</taxon>
        <taxon>Lactobacillales</taxon>
        <taxon>Carnobacteriaceae</taxon>
        <taxon>Carnobacterium</taxon>
    </lineage>
</organism>
<sequence>MKHRKLETTPEISKRMSHVKLKGGKAETILAKLLWHNNVRYRKNYKKLPGSPDIAITKYMIAIFVDGEFWHGADWKNRKNRLKKNRDYWIEKIDENIARDNKNDALLIGLGWTPIHFWEKEVLKNTNQCVDYILKLLDKKNKANGIIYIISISIKKSTILFLIIYYSYI</sequence>
<feature type="transmembrane region" description="Helical" evidence="7">
    <location>
        <begin position="145"/>
        <end position="168"/>
    </location>
</feature>
<evidence type="ECO:0000259" key="8">
    <source>
        <dbReference type="Pfam" id="PF04480"/>
    </source>
</evidence>
<dbReference type="CDD" id="cd00221">
    <property type="entry name" value="Vsr"/>
    <property type="match status" value="1"/>
</dbReference>
<keyword evidence="4" id="KW-0378">Hydrolase</keyword>
<evidence type="ECO:0000256" key="7">
    <source>
        <dbReference type="SAM" id="Phobius"/>
    </source>
</evidence>
<protein>
    <submittedName>
        <fullName evidence="9">DNA glycosylase</fullName>
    </submittedName>
</protein>
<evidence type="ECO:0000313" key="10">
    <source>
        <dbReference type="Proteomes" id="UP000017469"/>
    </source>
</evidence>
<evidence type="ECO:0000256" key="3">
    <source>
        <dbReference type="ARBA" id="ARBA00022763"/>
    </source>
</evidence>
<gene>
    <name evidence="9" type="ORF">Q783_10775</name>
</gene>
<dbReference type="Pfam" id="PF03852">
    <property type="entry name" value="Vsr"/>
    <property type="match status" value="1"/>
</dbReference>
<dbReference type="GO" id="GO:0004519">
    <property type="term" value="F:endonuclease activity"/>
    <property type="evidence" value="ECO:0007669"/>
    <property type="project" value="UniProtKB-KW"/>
</dbReference>
<evidence type="ECO:0000313" key="9">
    <source>
        <dbReference type="EMBL" id="AGY82633.1"/>
    </source>
</evidence>
<keyword evidence="7" id="KW-0812">Transmembrane</keyword>
<evidence type="ECO:0000256" key="5">
    <source>
        <dbReference type="ARBA" id="ARBA00023204"/>
    </source>
</evidence>
<dbReference type="GO" id="GO:0006298">
    <property type="term" value="P:mismatch repair"/>
    <property type="evidence" value="ECO:0007669"/>
    <property type="project" value="InterPro"/>
</dbReference>
<dbReference type="EMBL" id="CP006812">
    <property type="protein sequence ID" value="AGY82633.1"/>
    <property type="molecule type" value="Genomic_DNA"/>
</dbReference>
<keyword evidence="1" id="KW-0540">Nuclease</keyword>
<keyword evidence="7" id="KW-0472">Membrane</keyword>
<dbReference type="Gene3D" id="3.40.960.10">
    <property type="entry name" value="VSR Endonuclease"/>
    <property type="match status" value="1"/>
</dbReference>
<name>U5SEX0_9LACT</name>
<dbReference type="STRING" id="1266845.Q783_10775"/>
<dbReference type="Proteomes" id="UP000017469">
    <property type="component" value="Chromosome"/>
</dbReference>
<dbReference type="Pfam" id="PF04480">
    <property type="entry name" value="DUF559"/>
    <property type="match status" value="1"/>
</dbReference>
<evidence type="ECO:0000256" key="2">
    <source>
        <dbReference type="ARBA" id="ARBA00022759"/>
    </source>
</evidence>
<reference evidence="9 10" key="1">
    <citation type="journal article" date="2013" name="Genome Announc.">
        <title>Complete Genome Sequence of Carnobacterium gilichinskyi Strain WN1359T (DSM 27470T).</title>
        <authorList>
            <person name="Leonard M.T."/>
            <person name="Panayotova N."/>
            <person name="Farmerie W.G."/>
            <person name="Triplett E.W."/>
            <person name="Nicholson W.L."/>
        </authorList>
    </citation>
    <scope>NUCLEOTIDE SEQUENCE [LARGE SCALE GENOMIC DNA]</scope>
    <source>
        <strain evidence="9 10">WN1359</strain>
    </source>
</reference>
<dbReference type="InterPro" id="IPR011335">
    <property type="entry name" value="Restrct_endonuc-II-like"/>
</dbReference>
<proteinExistence type="inferred from homology"/>
<dbReference type="eggNOG" id="COG3727">
    <property type="taxonomic scope" value="Bacteria"/>
</dbReference>
<evidence type="ECO:0000256" key="6">
    <source>
        <dbReference type="ARBA" id="ARBA00029466"/>
    </source>
</evidence>
<feature type="domain" description="DUF559" evidence="8">
    <location>
        <begin position="94"/>
        <end position="137"/>
    </location>
</feature>
<dbReference type="AlphaFoldDB" id="U5SEX0"/>
<dbReference type="InterPro" id="IPR007569">
    <property type="entry name" value="DUF559"/>
</dbReference>
<keyword evidence="5" id="KW-0234">DNA repair</keyword>
<dbReference type="SUPFAM" id="SSF52980">
    <property type="entry name" value="Restriction endonuclease-like"/>
    <property type="match status" value="1"/>
</dbReference>
<evidence type="ECO:0000256" key="4">
    <source>
        <dbReference type="ARBA" id="ARBA00022801"/>
    </source>
</evidence>
<dbReference type="RefSeq" id="WP_023179507.1">
    <property type="nucleotide sequence ID" value="NC_022606.1"/>
</dbReference>
<keyword evidence="2" id="KW-0255">Endonuclease</keyword>
<comment type="similarity">
    <text evidence="6">Belongs to the Vsr family.</text>
</comment>
<keyword evidence="3" id="KW-0227">DNA damage</keyword>
<accession>U5SEX0</accession>
<dbReference type="KEGG" id="caw:Q783_10775"/>
<dbReference type="GO" id="GO:0016787">
    <property type="term" value="F:hydrolase activity"/>
    <property type="evidence" value="ECO:0007669"/>
    <property type="project" value="UniProtKB-KW"/>
</dbReference>